<dbReference type="Proteomes" id="UP000198771">
    <property type="component" value="Unassembled WGS sequence"/>
</dbReference>
<dbReference type="SUPFAM" id="SSF53067">
    <property type="entry name" value="Actin-like ATPase domain"/>
    <property type="match status" value="1"/>
</dbReference>
<accession>A0A1G6CNI7</accession>
<name>A0A1G6CNI7_9BACT</name>
<dbReference type="Gene3D" id="3.30.1490.300">
    <property type="match status" value="1"/>
</dbReference>
<dbReference type="EMBL" id="FMXO01000008">
    <property type="protein sequence ID" value="SDB34457.1"/>
    <property type="molecule type" value="Genomic_DNA"/>
</dbReference>
<dbReference type="PANTHER" id="PTHR32432">
    <property type="entry name" value="CELL DIVISION PROTEIN FTSA-RELATED"/>
    <property type="match status" value="1"/>
</dbReference>
<dbReference type="Gene3D" id="3.30.420.40">
    <property type="match status" value="2"/>
</dbReference>
<proteinExistence type="predicted"/>
<evidence type="ECO:0000313" key="2">
    <source>
        <dbReference type="Proteomes" id="UP000198771"/>
    </source>
</evidence>
<sequence length="630" mass="69546">MPSDKDIESTEKLLRVIRKDDTVAKRPAQFDVAGLPDPEKTSTAVPATLTFSGGNKPCLAVQIGNQALHCALVTYHRGRPSFQGLRSFPYPQGLTPDSAAFAAFLGTCLQKASAGSKPEIWTFISPDQAEYSSLKLPNVAAKDLHQSVFWAVKKDVKFNERTQIFDYRVLDRVMDKGVEKRLVTYFLAQASEVDRLKAVFRQAGYALSGISIEPLAVQNYFSTQWVVEPSNALAHLQLGEESSRIDILDNGRLLFSRNIKSGANSFIEAIEDSFAVREQGIGMAPDSLLKTAPDTSNATSELPETNVLPDRDHVDARALFRNAIKFHQARTMPAGTHNNTEKLLEMILPALERLIRQLERTLEHSVNQMGFQPADKILVSGLPALFPGLMEYIASQFTIPVELFDPLDPDLLPAQGFLPANTLTRMELLPAAGLALSGKERTMNALHTYVHRSREKKERLITKVAGFLGILVLGSVLAAYWHTSSTLNHLNAMIQAEEATLAGLEAFPNTREITAMLAETRDKDARVKRYLSRYMPLAAVGALSSITPIWAELESASFSFKPGQDDERGTGSVKGLVSGQVETLDAFLGSYILMLADSDIFAQPRLVKKEPVQKRPGETKLEFHVDLKLR</sequence>
<evidence type="ECO:0000313" key="1">
    <source>
        <dbReference type="EMBL" id="SDB34457.1"/>
    </source>
</evidence>
<dbReference type="AlphaFoldDB" id="A0A1G6CNI7"/>
<dbReference type="InterPro" id="IPR050696">
    <property type="entry name" value="FtsA/MreB"/>
</dbReference>
<dbReference type="InterPro" id="IPR043129">
    <property type="entry name" value="ATPase_NBD"/>
</dbReference>
<protein>
    <submittedName>
        <fullName evidence="1">Tfp pilus assembly protein, ATPase PilM</fullName>
    </submittedName>
</protein>
<dbReference type="PANTHER" id="PTHR32432:SF3">
    <property type="entry name" value="ETHANOLAMINE UTILIZATION PROTEIN EUTJ"/>
    <property type="match status" value="1"/>
</dbReference>
<organism evidence="1 2">
    <name type="scientific">Desulfonatronum thiosulfatophilum</name>
    <dbReference type="NCBI Taxonomy" id="617002"/>
    <lineage>
        <taxon>Bacteria</taxon>
        <taxon>Pseudomonadati</taxon>
        <taxon>Thermodesulfobacteriota</taxon>
        <taxon>Desulfovibrionia</taxon>
        <taxon>Desulfovibrionales</taxon>
        <taxon>Desulfonatronaceae</taxon>
        <taxon>Desulfonatronum</taxon>
    </lineage>
</organism>
<keyword evidence="2" id="KW-1185">Reference proteome</keyword>
<dbReference type="RefSeq" id="WP_092119901.1">
    <property type="nucleotide sequence ID" value="NZ_FMXO01000008.1"/>
</dbReference>
<reference evidence="1 2" key="1">
    <citation type="submission" date="2016-10" db="EMBL/GenBank/DDBJ databases">
        <authorList>
            <person name="de Groot N.N."/>
        </authorList>
    </citation>
    <scope>NUCLEOTIDE SEQUENCE [LARGE SCALE GENOMIC DNA]</scope>
    <source>
        <strain evidence="1 2">ASO4-2</strain>
    </source>
</reference>
<dbReference type="STRING" id="617002.SAMN05660653_01660"/>
<dbReference type="OrthoDB" id="5414910at2"/>
<gene>
    <name evidence="1" type="ORF">SAMN05660653_01660</name>
</gene>